<dbReference type="AlphaFoldDB" id="A0A6A4HRP9"/>
<dbReference type="Pfam" id="PF10433">
    <property type="entry name" value="Beta-prop_RSE1_1st"/>
    <property type="match status" value="1"/>
</dbReference>
<feature type="region of interest" description="Disordered" evidence="3">
    <location>
        <begin position="548"/>
        <end position="567"/>
    </location>
</feature>
<dbReference type="SUPFAM" id="SSF69322">
    <property type="entry name" value="Tricorn protease domain 2"/>
    <property type="match status" value="1"/>
</dbReference>
<accession>A0A6A4HRP9</accession>
<evidence type="ECO:0000256" key="1">
    <source>
        <dbReference type="ARBA" id="ARBA00004123"/>
    </source>
</evidence>
<dbReference type="GO" id="GO:0003676">
    <property type="term" value="F:nucleic acid binding"/>
    <property type="evidence" value="ECO:0007669"/>
    <property type="project" value="InterPro"/>
</dbReference>
<reference evidence="7" key="1">
    <citation type="journal article" date="2019" name="Environ. Microbiol.">
        <title>Fungal ecological strategies reflected in gene transcription - a case study of two litter decomposers.</title>
        <authorList>
            <person name="Barbi F."/>
            <person name="Kohler A."/>
            <person name="Barry K."/>
            <person name="Baskaran P."/>
            <person name="Daum C."/>
            <person name="Fauchery L."/>
            <person name="Ihrmark K."/>
            <person name="Kuo A."/>
            <person name="LaButti K."/>
            <person name="Lipzen A."/>
            <person name="Morin E."/>
            <person name="Grigoriev I.V."/>
            <person name="Henrissat B."/>
            <person name="Lindahl B."/>
            <person name="Martin F."/>
        </authorList>
    </citation>
    <scope>NUCLEOTIDE SEQUENCE</scope>
    <source>
        <strain evidence="7">JB14</strain>
    </source>
</reference>
<evidence type="ECO:0000259" key="6">
    <source>
        <dbReference type="Pfam" id="PF23726"/>
    </source>
</evidence>
<dbReference type="PANTHER" id="PTHR10644">
    <property type="entry name" value="DNA REPAIR/RNA PROCESSING CPSF FAMILY"/>
    <property type="match status" value="1"/>
</dbReference>
<evidence type="ECO:0000313" key="7">
    <source>
        <dbReference type="EMBL" id="KAE9400776.1"/>
    </source>
</evidence>
<feature type="domain" description="RSE1/DDB1/CPSF1 first beta-propeller" evidence="5">
    <location>
        <begin position="2"/>
        <end position="361"/>
    </location>
</feature>
<evidence type="ECO:0000259" key="5">
    <source>
        <dbReference type="Pfam" id="PF10433"/>
    </source>
</evidence>
<proteinExistence type="predicted"/>
<evidence type="ECO:0008006" key="9">
    <source>
        <dbReference type="Google" id="ProtNLM"/>
    </source>
</evidence>
<name>A0A6A4HRP9_9AGAR</name>
<feature type="domain" description="RSE1/DDB1/CPSF1 second beta-propeller" evidence="6">
    <location>
        <begin position="413"/>
        <end position="707"/>
    </location>
</feature>
<feature type="domain" description="RSE1/DDB1/CPSF1 C-terminal" evidence="4">
    <location>
        <begin position="770"/>
        <end position="1098"/>
    </location>
</feature>
<protein>
    <recommendedName>
        <fullName evidence="9">DNA damage-binding protein 1</fullName>
    </recommendedName>
</protein>
<dbReference type="EMBL" id="ML769453">
    <property type="protein sequence ID" value="KAE9400776.1"/>
    <property type="molecule type" value="Genomic_DNA"/>
</dbReference>
<dbReference type="Pfam" id="PF23726">
    <property type="entry name" value="Beta-prop_RSE1_2nd"/>
    <property type="match status" value="1"/>
</dbReference>
<dbReference type="InterPro" id="IPR015943">
    <property type="entry name" value="WD40/YVTN_repeat-like_dom_sf"/>
</dbReference>
<gene>
    <name evidence="7" type="ORF">BT96DRAFT_992689</name>
</gene>
<dbReference type="InterPro" id="IPR018846">
    <property type="entry name" value="Beta-prop_RSE1/DDB1/CPSF1_1st"/>
</dbReference>
<keyword evidence="8" id="KW-1185">Reference proteome</keyword>
<keyword evidence="2" id="KW-0539">Nucleus</keyword>
<dbReference type="Gene3D" id="2.130.10.10">
    <property type="entry name" value="YVTN repeat-like/Quinoprotein amine dehydrogenase"/>
    <property type="match status" value="3"/>
</dbReference>
<evidence type="ECO:0000259" key="4">
    <source>
        <dbReference type="Pfam" id="PF03178"/>
    </source>
</evidence>
<dbReference type="InterPro" id="IPR004871">
    <property type="entry name" value="RSE1/DDB1/CPSF1_C"/>
</dbReference>
<dbReference type="Pfam" id="PF03178">
    <property type="entry name" value="CPSF_A"/>
    <property type="match status" value="1"/>
</dbReference>
<feature type="compositionally biased region" description="Basic residues" evidence="3">
    <location>
        <begin position="220"/>
        <end position="229"/>
    </location>
</feature>
<feature type="region of interest" description="Disordered" evidence="3">
    <location>
        <begin position="218"/>
        <end position="247"/>
    </location>
</feature>
<sequence length="1137" mass="124477">MVRLVRAIPIQDSSRSNLLVLLDHPDPEVLILNYTEESEPGTGKLNLKHQIPLDERGSRPSELCTDAIVHPSGMFAVVSCYAGRLKVITIEDGEVYNLQLSEINLLSFAFLPLIHEDNYSLAILYIDHKEHVQLVARNLRISTDSGADLDSELSSLLLPTSISLKSLPIPYESLPQLIPIPANDFEMDDDIDSFLGGILVVGGSKILLYELASQDAQEKHKGKRKRDTQKRRSDVNLNKNKRDIKKREPSAAVDWPWSRVSAWTALDNSYEKIFIGDSFGRLAMLSLTNLRDLGMILFPLGETSPATTLSYLSNQVAFVGSHLGDSQITDDKGKGPSLIEPDIAKGCVVATKGSYVEVFQTLVKNIAPISDAVLADLDESGQAHIVTCSGGGNTGSVNIVRIGADFEELGVNASEHSHFFTTTILHSHVFQINSANEVQCVDDLHGFVLDHQTLYIGNMMLKRDNVYGDSSLVIQVTPTAVHLFKYNDVFQRWELEHKEEVGSNQGKYVAASGNASQVMVAQAGGWILSYAVRILGNQKHELVVKANKMDHSQGGSPQDSPSPDGTHPWYNTEISAINCPILDPTKSFGTFVAAAFWHTNQVKVYSLNPSGVGFLCQTPSLPSPVRSVLLNYMTTDSYRIKDPSSHLCLFAGLADGSVVTFEMVFNEESEAPEFKGMNITSLGQLPVVLSAYETDGKRVVVAAGNSLILATASGITIGRVKKLDKMHIRSVSLGLDNPRHIVYAPTCKLFGVSCVRTEPIRVGQDETVTSSFKLLDDSSFAVLAQVDLQKDEQIMSLTVLNVTVNEKLQPLFCVGTTFIRMDEMEPTSGRILLFEPNQVSPTMLQLRRVASNDVPGCVYSLAVVDGMLAAAINSCVSLYRMTSGVASVWVSIPDYALELVAEWNHNYLVNTVSSYNDHLVIADQFSSVSLLKLDAHRKLSTVARDYSPLCPVSVEAFDTAGIIGADQSLNMFTFSLGNAGNRAILKRDGFFHVGDLVTKFIRGSLASADGPSDRGLETTHIFCTFSGKIGVVVAVHPENEILFKTLNLLETRLGLQKSDAVGGISYARHRAPRSSRGRSDADEAAYGIIDGDLLEQMLTYMDTAPELVEDIYGSDEFLYPLTELKKDLELLQTMHCS</sequence>
<feature type="compositionally biased region" description="Low complexity" evidence="3">
    <location>
        <begin position="552"/>
        <end position="565"/>
    </location>
</feature>
<dbReference type="GO" id="GO:0005634">
    <property type="term" value="C:nucleus"/>
    <property type="evidence" value="ECO:0007669"/>
    <property type="project" value="UniProtKB-SubCell"/>
</dbReference>
<evidence type="ECO:0000256" key="2">
    <source>
        <dbReference type="ARBA" id="ARBA00023242"/>
    </source>
</evidence>
<dbReference type="InterPro" id="IPR058543">
    <property type="entry name" value="Beta-prop_RSE1/DDB1/CPSF1_2nd"/>
</dbReference>
<dbReference type="Gene3D" id="1.10.150.910">
    <property type="match status" value="1"/>
</dbReference>
<dbReference type="InterPro" id="IPR050358">
    <property type="entry name" value="RSE1/DDB1/CFT1"/>
</dbReference>
<comment type="subcellular location">
    <subcellularLocation>
        <location evidence="1">Nucleus</location>
    </subcellularLocation>
</comment>
<dbReference type="Proteomes" id="UP000799118">
    <property type="component" value="Unassembled WGS sequence"/>
</dbReference>
<dbReference type="OrthoDB" id="433457at2759"/>
<evidence type="ECO:0000256" key="3">
    <source>
        <dbReference type="SAM" id="MobiDB-lite"/>
    </source>
</evidence>
<evidence type="ECO:0000313" key="8">
    <source>
        <dbReference type="Proteomes" id="UP000799118"/>
    </source>
</evidence>
<organism evidence="7 8">
    <name type="scientific">Gymnopus androsaceus JB14</name>
    <dbReference type="NCBI Taxonomy" id="1447944"/>
    <lineage>
        <taxon>Eukaryota</taxon>
        <taxon>Fungi</taxon>
        <taxon>Dikarya</taxon>
        <taxon>Basidiomycota</taxon>
        <taxon>Agaricomycotina</taxon>
        <taxon>Agaricomycetes</taxon>
        <taxon>Agaricomycetidae</taxon>
        <taxon>Agaricales</taxon>
        <taxon>Marasmiineae</taxon>
        <taxon>Omphalotaceae</taxon>
        <taxon>Gymnopus</taxon>
    </lineage>
</organism>